<dbReference type="AlphaFoldDB" id="A0AAN8JAW8"/>
<keyword evidence="2" id="KW-1185">Reference proteome</keyword>
<sequence length="152" mass="17268">MLRRTPHPDDELDFLLSLPRFAAEAGSQWGTLDLNRAEYYRNSADDYARALYAMSMVTVGLVEEDSRNTARSFDSNQDTRELCELMEMLLVHILAIREHFEENISSGARTGAVDDQQQQVHDHDSVATLTLATSSKSSWTWPSAYQNRPKKS</sequence>
<protein>
    <submittedName>
        <fullName evidence="1">Uncharacterized protein</fullName>
    </submittedName>
</protein>
<name>A0AAN8JAW8_PATCE</name>
<dbReference type="Proteomes" id="UP001347796">
    <property type="component" value="Unassembled WGS sequence"/>
</dbReference>
<comment type="caution">
    <text evidence="1">The sequence shown here is derived from an EMBL/GenBank/DDBJ whole genome shotgun (WGS) entry which is preliminary data.</text>
</comment>
<accession>A0AAN8JAW8</accession>
<proteinExistence type="predicted"/>
<reference evidence="1 2" key="1">
    <citation type="submission" date="2024-01" db="EMBL/GenBank/DDBJ databases">
        <title>The genome of the rayed Mediterranean limpet Patella caerulea (Linnaeus, 1758).</title>
        <authorList>
            <person name="Anh-Thu Weber A."/>
            <person name="Halstead-Nussloch G."/>
        </authorList>
    </citation>
    <scope>NUCLEOTIDE SEQUENCE [LARGE SCALE GENOMIC DNA]</scope>
    <source>
        <strain evidence="1">AATW-2023a</strain>
        <tissue evidence="1">Whole specimen</tissue>
    </source>
</reference>
<gene>
    <name evidence="1" type="ORF">SNE40_016913</name>
</gene>
<evidence type="ECO:0000313" key="1">
    <source>
        <dbReference type="EMBL" id="KAK6173470.1"/>
    </source>
</evidence>
<evidence type="ECO:0000313" key="2">
    <source>
        <dbReference type="Proteomes" id="UP001347796"/>
    </source>
</evidence>
<dbReference type="EMBL" id="JAZGQO010000011">
    <property type="protein sequence ID" value="KAK6173470.1"/>
    <property type="molecule type" value="Genomic_DNA"/>
</dbReference>
<organism evidence="1 2">
    <name type="scientific">Patella caerulea</name>
    <name type="common">Rayed Mediterranean limpet</name>
    <dbReference type="NCBI Taxonomy" id="87958"/>
    <lineage>
        <taxon>Eukaryota</taxon>
        <taxon>Metazoa</taxon>
        <taxon>Spiralia</taxon>
        <taxon>Lophotrochozoa</taxon>
        <taxon>Mollusca</taxon>
        <taxon>Gastropoda</taxon>
        <taxon>Patellogastropoda</taxon>
        <taxon>Patelloidea</taxon>
        <taxon>Patellidae</taxon>
        <taxon>Patella</taxon>
    </lineage>
</organism>